<protein>
    <submittedName>
        <fullName evidence="1">Uncharacterized protein</fullName>
    </submittedName>
</protein>
<evidence type="ECO:0000313" key="2">
    <source>
        <dbReference type="Proteomes" id="UP000248749"/>
    </source>
</evidence>
<evidence type="ECO:0000313" key="1">
    <source>
        <dbReference type="EMBL" id="PZG02858.1"/>
    </source>
</evidence>
<organism evidence="1 2">
    <name type="scientific">Micromonospora deserti</name>
    <dbReference type="NCBI Taxonomy" id="2070366"/>
    <lineage>
        <taxon>Bacteria</taxon>
        <taxon>Bacillati</taxon>
        <taxon>Actinomycetota</taxon>
        <taxon>Actinomycetes</taxon>
        <taxon>Micromonosporales</taxon>
        <taxon>Micromonosporaceae</taxon>
        <taxon>Micromonospora</taxon>
    </lineage>
</organism>
<sequence>MGFRGAFCGEPGWASREHVLAQWMRDVVGPLPMERTTYGSGFDTMDDGRAYASVGQTMKVSRNSLLHQVTRTVCTACNNGWMSRLETSAKPFLKDLFAARRRNETRDSVGCRRLRCSPVGR</sequence>
<comment type="caution">
    <text evidence="1">The sequence shown here is derived from an EMBL/GenBank/DDBJ whole genome shotgun (WGS) entry which is preliminary data.</text>
</comment>
<reference evidence="1 2" key="1">
    <citation type="submission" date="2018-01" db="EMBL/GenBank/DDBJ databases">
        <title>Draft genome sequence of Salinispora sp. 13K206.</title>
        <authorList>
            <person name="Sahin N."/>
            <person name="Saygin H."/>
            <person name="Ay H."/>
        </authorList>
    </citation>
    <scope>NUCLEOTIDE SEQUENCE [LARGE SCALE GENOMIC DNA]</scope>
    <source>
        <strain evidence="1 2">13K206</strain>
    </source>
</reference>
<proteinExistence type="predicted"/>
<dbReference type="Proteomes" id="UP000248749">
    <property type="component" value="Unassembled WGS sequence"/>
</dbReference>
<keyword evidence="2" id="KW-1185">Reference proteome</keyword>
<dbReference type="AlphaFoldDB" id="A0A2W2DSZ7"/>
<name>A0A2W2DSZ7_9ACTN</name>
<dbReference type="EMBL" id="POUB01000003">
    <property type="protein sequence ID" value="PZG02858.1"/>
    <property type="molecule type" value="Genomic_DNA"/>
</dbReference>
<accession>A0A2W2DSZ7</accession>
<gene>
    <name evidence="1" type="ORF">C1I99_00750</name>
</gene>